<dbReference type="EMBL" id="JBBPBN010000028">
    <property type="protein sequence ID" value="KAK9006775.1"/>
    <property type="molecule type" value="Genomic_DNA"/>
</dbReference>
<evidence type="ECO:0000256" key="1">
    <source>
        <dbReference type="SAM" id="Coils"/>
    </source>
</evidence>
<evidence type="ECO:0000313" key="2">
    <source>
        <dbReference type="EMBL" id="KAK9006775.1"/>
    </source>
</evidence>
<name>A0ABR2R1H8_9ROSI</name>
<keyword evidence="3" id="KW-1185">Reference proteome</keyword>
<accession>A0ABR2R1H8</accession>
<comment type="caution">
    <text evidence="2">The sequence shown here is derived from an EMBL/GenBank/DDBJ whole genome shotgun (WGS) entry which is preliminary data.</text>
</comment>
<dbReference type="Proteomes" id="UP001396334">
    <property type="component" value="Unassembled WGS sequence"/>
</dbReference>
<reference evidence="2 3" key="1">
    <citation type="journal article" date="2024" name="G3 (Bethesda)">
        <title>Genome assembly of Hibiscus sabdariffa L. provides insights into metabolisms of medicinal natural products.</title>
        <authorList>
            <person name="Kim T."/>
        </authorList>
    </citation>
    <scope>NUCLEOTIDE SEQUENCE [LARGE SCALE GENOMIC DNA]</scope>
    <source>
        <strain evidence="2">TK-2024</strain>
        <tissue evidence="2">Old leaves</tissue>
    </source>
</reference>
<keyword evidence="1" id="KW-0175">Coiled coil</keyword>
<sequence length="102" mass="11417">MKEFAAKLEKLEEELLDLFCKNLGLEKAMANISVEHQGHELLGQHRDLKLLPTFAMAVDAANVPFNTSGNQVIVSFPEKEPKLLFDGTVQFRNSSPVTLYTL</sequence>
<protein>
    <submittedName>
        <fullName evidence="2">Uncharacterized protein</fullName>
    </submittedName>
</protein>
<evidence type="ECO:0000313" key="3">
    <source>
        <dbReference type="Proteomes" id="UP001396334"/>
    </source>
</evidence>
<feature type="coiled-coil region" evidence="1">
    <location>
        <begin position="1"/>
        <end position="28"/>
    </location>
</feature>
<proteinExistence type="predicted"/>
<organism evidence="2 3">
    <name type="scientific">Hibiscus sabdariffa</name>
    <name type="common">roselle</name>
    <dbReference type="NCBI Taxonomy" id="183260"/>
    <lineage>
        <taxon>Eukaryota</taxon>
        <taxon>Viridiplantae</taxon>
        <taxon>Streptophyta</taxon>
        <taxon>Embryophyta</taxon>
        <taxon>Tracheophyta</taxon>
        <taxon>Spermatophyta</taxon>
        <taxon>Magnoliopsida</taxon>
        <taxon>eudicotyledons</taxon>
        <taxon>Gunneridae</taxon>
        <taxon>Pentapetalae</taxon>
        <taxon>rosids</taxon>
        <taxon>malvids</taxon>
        <taxon>Malvales</taxon>
        <taxon>Malvaceae</taxon>
        <taxon>Malvoideae</taxon>
        <taxon>Hibiscus</taxon>
    </lineage>
</organism>
<gene>
    <name evidence="2" type="ORF">V6N11_019109</name>
</gene>